<feature type="transmembrane region" description="Helical" evidence="6">
    <location>
        <begin position="104"/>
        <end position="121"/>
    </location>
</feature>
<keyword evidence="4 6" id="KW-1133">Transmembrane helix</keyword>
<comment type="subcellular location">
    <subcellularLocation>
        <location evidence="1">Cell membrane</location>
        <topology evidence="1">Multi-pass membrane protein</topology>
    </subcellularLocation>
</comment>
<reference evidence="8 9" key="1">
    <citation type="submission" date="2016-10" db="EMBL/GenBank/DDBJ databases">
        <authorList>
            <person name="de Groot N.N."/>
        </authorList>
    </citation>
    <scope>NUCLEOTIDE SEQUENCE [LARGE SCALE GENOMIC DNA]</scope>
    <source>
        <strain evidence="8 9">DSM 569</strain>
    </source>
</reference>
<organism evidence="8 9">
    <name type="scientific">Thermoanaerobacter thermohydrosulfuricus</name>
    <name type="common">Clostridium thermohydrosulfuricum</name>
    <dbReference type="NCBI Taxonomy" id="1516"/>
    <lineage>
        <taxon>Bacteria</taxon>
        <taxon>Bacillati</taxon>
        <taxon>Bacillota</taxon>
        <taxon>Clostridia</taxon>
        <taxon>Thermoanaerobacterales</taxon>
        <taxon>Thermoanaerobacteraceae</taxon>
        <taxon>Thermoanaerobacter</taxon>
    </lineage>
</organism>
<evidence type="ECO:0000256" key="4">
    <source>
        <dbReference type="ARBA" id="ARBA00022989"/>
    </source>
</evidence>
<dbReference type="AlphaFoldDB" id="A0A1G7HPJ4"/>
<dbReference type="PANTHER" id="PTHR35007">
    <property type="entry name" value="INTEGRAL MEMBRANE PROTEIN-RELATED"/>
    <property type="match status" value="1"/>
</dbReference>
<dbReference type="InterPro" id="IPR018076">
    <property type="entry name" value="T2SS_GspF_dom"/>
</dbReference>
<protein>
    <submittedName>
        <fullName evidence="8">Type II secretion system protein F (GspF)</fullName>
    </submittedName>
</protein>
<evidence type="ECO:0000313" key="8">
    <source>
        <dbReference type="EMBL" id="SDF02330.1"/>
    </source>
</evidence>
<feature type="transmembrane region" description="Helical" evidence="6">
    <location>
        <begin position="283"/>
        <end position="302"/>
    </location>
</feature>
<evidence type="ECO:0000256" key="5">
    <source>
        <dbReference type="ARBA" id="ARBA00023136"/>
    </source>
</evidence>
<evidence type="ECO:0000259" key="7">
    <source>
        <dbReference type="Pfam" id="PF00482"/>
    </source>
</evidence>
<feature type="transmembrane region" description="Helical" evidence="6">
    <location>
        <begin position="6"/>
        <end position="26"/>
    </location>
</feature>
<dbReference type="Gene3D" id="1.20.81.30">
    <property type="entry name" value="Type II secretion system (T2SS), domain F"/>
    <property type="match status" value="1"/>
</dbReference>
<name>A0A1G7HPJ4_THETY</name>
<feature type="domain" description="Type II secretion system protein GspF" evidence="7">
    <location>
        <begin position="142"/>
        <end position="262"/>
    </location>
</feature>
<evidence type="ECO:0000256" key="3">
    <source>
        <dbReference type="ARBA" id="ARBA00022692"/>
    </source>
</evidence>
<accession>A0A1G7HPJ4</accession>
<sequence>MLKLILLLSLITALSVFSVIMFLYLLKEYKKQEIIRRMERQLIAPKEKKFNILEILGFGKVLNNFDVLLKRAGIRKIDAENLILILLILNVFLFALFIIKNEVFWAFLVPALIFISVPLVLEKIAQKRYVKFNLQFAEAVQDIADYLKISGNIINALEKVIDTTENPLKDEIRKIVTKVDAGISLYEALKDFAKESGSPLVDAWVDSMIFAGQMKANTADICQKMSARIKERIRQNNKISSFMKSTKSTVVMIIAITILLMLSTYTSGPMYAEAFTTTAGKLVLLYIILSYVITTVFVFRAINKQVSSI</sequence>
<keyword evidence="2" id="KW-1003">Cell membrane</keyword>
<dbReference type="PANTHER" id="PTHR35007:SF1">
    <property type="entry name" value="PILUS ASSEMBLY PROTEIN"/>
    <property type="match status" value="1"/>
</dbReference>
<feature type="transmembrane region" description="Helical" evidence="6">
    <location>
        <begin position="250"/>
        <end position="271"/>
    </location>
</feature>
<keyword evidence="5 6" id="KW-0472">Membrane</keyword>
<dbReference type="GO" id="GO:0005886">
    <property type="term" value="C:plasma membrane"/>
    <property type="evidence" value="ECO:0007669"/>
    <property type="project" value="UniProtKB-SubCell"/>
</dbReference>
<dbReference type="InterPro" id="IPR042094">
    <property type="entry name" value="T2SS_GspF_sf"/>
</dbReference>
<dbReference type="EMBL" id="FNBS01000002">
    <property type="protein sequence ID" value="SDF02330.1"/>
    <property type="molecule type" value="Genomic_DNA"/>
</dbReference>
<dbReference type="Pfam" id="PF00482">
    <property type="entry name" value="T2SSF"/>
    <property type="match status" value="1"/>
</dbReference>
<dbReference type="Proteomes" id="UP000183404">
    <property type="component" value="Unassembled WGS sequence"/>
</dbReference>
<evidence type="ECO:0000256" key="2">
    <source>
        <dbReference type="ARBA" id="ARBA00022475"/>
    </source>
</evidence>
<proteinExistence type="predicted"/>
<keyword evidence="3 6" id="KW-0812">Transmembrane</keyword>
<feature type="transmembrane region" description="Helical" evidence="6">
    <location>
        <begin position="79"/>
        <end position="98"/>
    </location>
</feature>
<evidence type="ECO:0000256" key="1">
    <source>
        <dbReference type="ARBA" id="ARBA00004651"/>
    </source>
</evidence>
<evidence type="ECO:0000313" key="9">
    <source>
        <dbReference type="Proteomes" id="UP000183404"/>
    </source>
</evidence>
<evidence type="ECO:0000256" key="6">
    <source>
        <dbReference type="SAM" id="Phobius"/>
    </source>
</evidence>
<gene>
    <name evidence="8" type="ORF">SAMN04244560_00120</name>
</gene>